<name>A0A3M7EQ41_HORWE</name>
<keyword evidence="3" id="KW-0732">Signal</keyword>
<dbReference type="Proteomes" id="UP000269276">
    <property type="component" value="Unassembled WGS sequence"/>
</dbReference>
<keyword evidence="4" id="KW-1015">Disulfide bond</keyword>
<dbReference type="GO" id="GO:0031505">
    <property type="term" value="P:fungal-type cell wall organization"/>
    <property type="evidence" value="ECO:0007669"/>
    <property type="project" value="TreeGrafter"/>
</dbReference>
<accession>A0A3M7EQ41</accession>
<dbReference type="Pfam" id="PF03198">
    <property type="entry name" value="Glyco_hydro_72"/>
    <property type="match status" value="1"/>
</dbReference>
<gene>
    <name evidence="7" type="ORF">D0863_00477</name>
</gene>
<evidence type="ECO:0000256" key="3">
    <source>
        <dbReference type="ARBA" id="ARBA00022729"/>
    </source>
</evidence>
<dbReference type="AlphaFoldDB" id="A0A3M7EQ41"/>
<keyword evidence="6" id="KW-0472">Membrane</keyword>
<dbReference type="PANTHER" id="PTHR31468">
    <property type="entry name" value="1,3-BETA-GLUCANOSYLTRANSFERASE GAS1"/>
    <property type="match status" value="1"/>
</dbReference>
<comment type="caution">
    <text evidence="7">The sequence shown here is derived from an EMBL/GenBank/DDBJ whole genome shotgun (WGS) entry which is preliminary data.</text>
</comment>
<dbReference type="SUPFAM" id="SSF51445">
    <property type="entry name" value="(Trans)glycosidases"/>
    <property type="match status" value="1"/>
</dbReference>
<keyword evidence="6" id="KW-0808">Transferase</keyword>
<dbReference type="Gene3D" id="3.20.20.80">
    <property type="entry name" value="Glycosidases"/>
    <property type="match status" value="1"/>
</dbReference>
<sequence length="429" mass="48143">MESKEEEWGETMSELLHYLSPQPASTPVYTKGNFFYRDGERFLIKGISYIPPPLNAEQRPPPAQPLYIDPLADDNLGELKKDIPLLRDLGLNTISVYNLSPSNSHTAALQLLEQNGIYVLVNIFSSIKPPPDPIVRGRVRFDATSDPKPYYTLPSILETFRLLDELAEHPNVLGFAVDAEVIVSSSLTPLATVFRACIRDSKEFLARRGKRAVPVDVATSQNQSFQHLAVQYFSAGGSGSSSSSEATTPQTLETSDVPGRADFIAYDNWAWAGKSDFQISGWKNEVEMYERLTRSPMLFNAYGTNVSQPRVWDEVLCLYSPDMTGVFSGGFAYTFFECGGRKYGLVKIDADGRRKTRNEFNSLRNKFRKVNVRFEDEVAVAERKDFEDWMGDFPELIQGATGWLAGKDLPEFPGSWDDAVQAVRDQRPE</sequence>
<dbReference type="GO" id="GO:0071970">
    <property type="term" value="P:fungal-type cell wall (1-&gt;3)-beta-D-glucan biosynthetic process"/>
    <property type="evidence" value="ECO:0007669"/>
    <property type="project" value="TreeGrafter"/>
</dbReference>
<dbReference type="GO" id="GO:0098552">
    <property type="term" value="C:side of membrane"/>
    <property type="evidence" value="ECO:0007669"/>
    <property type="project" value="UniProtKB-KW"/>
</dbReference>
<keyword evidence="6" id="KW-0449">Lipoprotein</keyword>
<reference evidence="7 8" key="1">
    <citation type="journal article" date="2018" name="BMC Genomics">
        <title>Genomic evidence for intraspecific hybridization in a clonal and extremely halotolerant yeast.</title>
        <authorList>
            <person name="Gostincar C."/>
            <person name="Stajich J.E."/>
            <person name="Zupancic J."/>
            <person name="Zalar P."/>
            <person name="Gunde-Cimerman N."/>
        </authorList>
    </citation>
    <scope>NUCLEOTIDE SEQUENCE [LARGE SCALE GENOMIC DNA]</scope>
    <source>
        <strain evidence="7 8">EXF-2682</strain>
    </source>
</reference>
<dbReference type="OrthoDB" id="1055148at2759"/>
<dbReference type="InterPro" id="IPR017853">
    <property type="entry name" value="GH"/>
</dbReference>
<dbReference type="InterPro" id="IPR004886">
    <property type="entry name" value="Glucanosyltransferase"/>
</dbReference>
<evidence type="ECO:0000256" key="1">
    <source>
        <dbReference type="ARBA" id="ARBA00004609"/>
    </source>
</evidence>
<keyword evidence="6" id="KW-0336">GPI-anchor</keyword>
<dbReference type="EMBL" id="QWIP01000008">
    <property type="protein sequence ID" value="RMY78703.1"/>
    <property type="molecule type" value="Genomic_DNA"/>
</dbReference>
<keyword evidence="5" id="KW-0325">Glycoprotein</keyword>
<organism evidence="7 8">
    <name type="scientific">Hortaea werneckii</name>
    <name type="common">Black yeast</name>
    <name type="synonym">Cladosporium werneckii</name>
    <dbReference type="NCBI Taxonomy" id="91943"/>
    <lineage>
        <taxon>Eukaryota</taxon>
        <taxon>Fungi</taxon>
        <taxon>Dikarya</taxon>
        <taxon>Ascomycota</taxon>
        <taxon>Pezizomycotina</taxon>
        <taxon>Dothideomycetes</taxon>
        <taxon>Dothideomycetidae</taxon>
        <taxon>Mycosphaerellales</taxon>
        <taxon>Teratosphaeriaceae</taxon>
        <taxon>Hortaea</taxon>
    </lineage>
</organism>
<comment type="similarity">
    <text evidence="2 6">Belongs to the glycosyl hydrolase 72 family.</text>
</comment>
<dbReference type="GO" id="GO:0042124">
    <property type="term" value="F:1,3-beta-glucanosyltransferase activity"/>
    <property type="evidence" value="ECO:0007669"/>
    <property type="project" value="TreeGrafter"/>
</dbReference>
<protein>
    <recommendedName>
        <fullName evidence="6">1,3-beta-glucanosyltransferase</fullName>
        <ecNumber evidence="6">2.4.1.-</ecNumber>
    </recommendedName>
</protein>
<evidence type="ECO:0000256" key="5">
    <source>
        <dbReference type="ARBA" id="ARBA00023180"/>
    </source>
</evidence>
<proteinExistence type="inferred from homology"/>
<comment type="function">
    <text evidence="6">Splits internally a 1,3-beta-glucan molecule and transfers the newly generated reducing end (the donor) to the non-reducing end of another 1,3-beta-glucan molecule (the acceptor) forming a 1,3-beta linkage, resulting in the elongation of 1,3-beta-glucan chains in the cell wall.</text>
</comment>
<evidence type="ECO:0000256" key="6">
    <source>
        <dbReference type="RuleBase" id="RU361209"/>
    </source>
</evidence>
<evidence type="ECO:0000256" key="4">
    <source>
        <dbReference type="ARBA" id="ARBA00023157"/>
    </source>
</evidence>
<evidence type="ECO:0000256" key="2">
    <source>
        <dbReference type="ARBA" id="ARBA00007528"/>
    </source>
</evidence>
<evidence type="ECO:0000313" key="7">
    <source>
        <dbReference type="EMBL" id="RMY78703.1"/>
    </source>
</evidence>
<dbReference type="VEuPathDB" id="FungiDB:BTJ68_08625"/>
<evidence type="ECO:0000313" key="8">
    <source>
        <dbReference type="Proteomes" id="UP000269276"/>
    </source>
</evidence>
<dbReference type="GO" id="GO:0005886">
    <property type="term" value="C:plasma membrane"/>
    <property type="evidence" value="ECO:0007669"/>
    <property type="project" value="UniProtKB-SubCell"/>
</dbReference>
<dbReference type="PANTHER" id="PTHR31468:SF2">
    <property type="entry name" value="1,3-BETA-GLUCANOSYLTRANSFERASE GAS1"/>
    <property type="match status" value="1"/>
</dbReference>
<comment type="subcellular location">
    <subcellularLocation>
        <location evidence="1 6">Cell membrane</location>
        <topology evidence="1 6">Lipid-anchor</topology>
        <topology evidence="1 6">GPI-anchor</topology>
    </subcellularLocation>
</comment>
<dbReference type="EC" id="2.4.1.-" evidence="6"/>